<dbReference type="GO" id="GO:0008061">
    <property type="term" value="F:chitin binding"/>
    <property type="evidence" value="ECO:0007669"/>
    <property type="project" value="InterPro"/>
</dbReference>
<evidence type="ECO:0000256" key="5">
    <source>
        <dbReference type="RuleBase" id="RU004453"/>
    </source>
</evidence>
<dbReference type="SUPFAM" id="SSF54556">
    <property type="entry name" value="Chitinase insertion domain"/>
    <property type="match status" value="1"/>
</dbReference>
<dbReference type="PANTHER" id="PTHR11177:SF188">
    <property type="entry name" value="ACIDIC MAMMALIAN CHITINASE"/>
    <property type="match status" value="1"/>
</dbReference>
<keyword evidence="4" id="KW-0326">Glycosidase</keyword>
<dbReference type="InterPro" id="IPR001223">
    <property type="entry name" value="Glyco_hydro18_cat"/>
</dbReference>
<keyword evidence="2" id="KW-0378">Hydrolase</keyword>
<proteinExistence type="inferred from homology"/>
<organism evidence="7 8">
    <name type="scientific">Alaudala cheleensis</name>
    <name type="common">Asian short-toed lark</name>
    <dbReference type="NCBI Taxonomy" id="670337"/>
    <lineage>
        <taxon>Eukaryota</taxon>
        <taxon>Metazoa</taxon>
        <taxon>Chordata</taxon>
        <taxon>Craniata</taxon>
        <taxon>Vertebrata</taxon>
        <taxon>Euteleostomi</taxon>
        <taxon>Archelosauria</taxon>
        <taxon>Archosauria</taxon>
        <taxon>Dinosauria</taxon>
        <taxon>Saurischia</taxon>
        <taxon>Theropoda</taxon>
        <taxon>Coelurosauria</taxon>
        <taxon>Aves</taxon>
        <taxon>Neognathae</taxon>
        <taxon>Neoaves</taxon>
        <taxon>Telluraves</taxon>
        <taxon>Australaves</taxon>
        <taxon>Passeriformes</taxon>
        <taxon>Sylvioidea</taxon>
        <taxon>Alaudidae</taxon>
        <taxon>Alaudala</taxon>
    </lineage>
</organism>
<dbReference type="InterPro" id="IPR050314">
    <property type="entry name" value="Glycosyl_Hydrlase_18"/>
</dbReference>
<gene>
    <name evidence="7" type="primary">Chia_0</name>
    <name evidence="7" type="ORF">ALACHE_R04153</name>
</gene>
<dbReference type="GO" id="GO:0005576">
    <property type="term" value="C:extracellular region"/>
    <property type="evidence" value="ECO:0007669"/>
    <property type="project" value="TreeGrafter"/>
</dbReference>
<dbReference type="InterPro" id="IPR017853">
    <property type="entry name" value="GH"/>
</dbReference>
<feature type="domain" description="GH18" evidence="6">
    <location>
        <begin position="4"/>
        <end position="391"/>
    </location>
</feature>
<evidence type="ECO:0000256" key="2">
    <source>
        <dbReference type="ARBA" id="ARBA00022801"/>
    </source>
</evidence>
<keyword evidence="1" id="KW-0732">Signal</keyword>
<reference evidence="7 8" key="1">
    <citation type="submission" date="2019-09" db="EMBL/GenBank/DDBJ databases">
        <title>Bird 10,000 Genomes (B10K) Project - Family phase.</title>
        <authorList>
            <person name="Zhang G."/>
        </authorList>
    </citation>
    <scope>NUCLEOTIDE SEQUENCE [LARGE SCALE GENOMIC DNA]</scope>
    <source>
        <strain evidence="7">B10K-DU-001-15</strain>
        <tissue evidence="7">Muscle</tissue>
    </source>
</reference>
<dbReference type="InterPro" id="IPR011583">
    <property type="entry name" value="Chitinase_II/V-like_cat"/>
</dbReference>
<dbReference type="Pfam" id="PF00704">
    <property type="entry name" value="Glyco_hydro_18"/>
    <property type="match status" value="1"/>
</dbReference>
<dbReference type="AlphaFoldDB" id="A0A7L2BYS3"/>
<dbReference type="Proteomes" id="UP000571582">
    <property type="component" value="Unassembled WGS sequence"/>
</dbReference>
<dbReference type="GO" id="GO:0004568">
    <property type="term" value="F:chitinase activity"/>
    <property type="evidence" value="ECO:0007669"/>
    <property type="project" value="UniProtKB-ARBA"/>
</dbReference>
<keyword evidence="8" id="KW-1185">Reference proteome</keyword>
<evidence type="ECO:0000259" key="6">
    <source>
        <dbReference type="PROSITE" id="PS51910"/>
    </source>
</evidence>
<dbReference type="EMBL" id="VWYE01013162">
    <property type="protein sequence ID" value="NXQ29306.1"/>
    <property type="molecule type" value="Genomic_DNA"/>
</dbReference>
<dbReference type="InterPro" id="IPR029070">
    <property type="entry name" value="Chitinase_insertion_sf"/>
</dbReference>
<dbReference type="GO" id="GO:0006032">
    <property type="term" value="P:chitin catabolic process"/>
    <property type="evidence" value="ECO:0007669"/>
    <property type="project" value="UniProtKB-ARBA"/>
</dbReference>
<evidence type="ECO:0000256" key="4">
    <source>
        <dbReference type="ARBA" id="ARBA00023295"/>
    </source>
</evidence>
<name>A0A7L2BYS3_9PASS</name>
<dbReference type="PROSITE" id="PS01095">
    <property type="entry name" value="GH18_1"/>
    <property type="match status" value="1"/>
</dbReference>
<evidence type="ECO:0000256" key="3">
    <source>
        <dbReference type="ARBA" id="ARBA00023157"/>
    </source>
</evidence>
<feature type="non-terminal residue" evidence="7">
    <location>
        <position position="1"/>
    </location>
</feature>
<evidence type="ECO:0000313" key="8">
    <source>
        <dbReference type="Proteomes" id="UP000571582"/>
    </source>
</evidence>
<dbReference type="SMART" id="SM00636">
    <property type="entry name" value="Glyco_18"/>
    <property type="match status" value="1"/>
</dbReference>
<dbReference type="PANTHER" id="PTHR11177">
    <property type="entry name" value="CHITINASE"/>
    <property type="match status" value="1"/>
</dbReference>
<dbReference type="CDD" id="cd02872">
    <property type="entry name" value="GH18_chitolectin_chitotriosidase"/>
    <property type="match status" value="1"/>
</dbReference>
<dbReference type="SUPFAM" id="SSF51445">
    <property type="entry name" value="(Trans)glycosidases"/>
    <property type="match status" value="1"/>
</dbReference>
<sequence length="391" mass="43182">GTAYVLSCYFTNWAQYRPGEGRYTPENIDPNLCNHLIYAFAGMNNNEITTYEWNDETLYRSFNGLKNQNRNLKTLLAIGGWNFGTQKFTTMVSTPQNRQTFINSVVRFLRQYGFDGLDLDWEYPGSRGSPAQDKSLFTVLVKELVAAFEQEARQSNRPRLMVTAAVAGGVSTIQAGYEIAELGKYLDYIHVMTYDFHGPWDGSTGENSPLFDSGSTLSVVSALWSPQPGAALPTAHPNPDPCCLSQEYAMNYWKNNGAPAQKLLVGFPTYGKTFTLRNPSNTAIGAPASGPGPAGPYTGEAGLLAYYEICSFLNTGATQAWDAPEDVPYAYKGSEWVGYDNVKSFSLKVDWLKKNNFGGAMVWTIDLDDFTGNFCHQGKYPLISTLKQGLG</sequence>
<protein>
    <submittedName>
        <fullName evidence="7">CHIA chitinase</fullName>
    </submittedName>
</protein>
<comment type="similarity">
    <text evidence="5">Belongs to the glycosyl hydrolase 18 family.</text>
</comment>
<dbReference type="Gene3D" id="3.10.50.10">
    <property type="match status" value="1"/>
</dbReference>
<keyword evidence="3" id="KW-1015">Disulfide bond</keyword>
<feature type="non-terminal residue" evidence="7">
    <location>
        <position position="391"/>
    </location>
</feature>
<dbReference type="FunFam" id="3.20.20.80:FF:000007">
    <property type="entry name" value="Acidic mammalian chitinase"/>
    <property type="match status" value="1"/>
</dbReference>
<evidence type="ECO:0000313" key="7">
    <source>
        <dbReference type="EMBL" id="NXQ29306.1"/>
    </source>
</evidence>
<dbReference type="Gene3D" id="3.20.20.80">
    <property type="entry name" value="Glycosidases"/>
    <property type="match status" value="1"/>
</dbReference>
<dbReference type="FunFam" id="3.10.50.10:FF:000001">
    <property type="entry name" value="Chitinase 3-like 1"/>
    <property type="match status" value="1"/>
</dbReference>
<dbReference type="GO" id="GO:0005975">
    <property type="term" value="P:carbohydrate metabolic process"/>
    <property type="evidence" value="ECO:0007669"/>
    <property type="project" value="InterPro"/>
</dbReference>
<evidence type="ECO:0000256" key="1">
    <source>
        <dbReference type="ARBA" id="ARBA00022729"/>
    </source>
</evidence>
<comment type="caution">
    <text evidence="7">The sequence shown here is derived from an EMBL/GenBank/DDBJ whole genome shotgun (WGS) entry which is preliminary data.</text>
</comment>
<dbReference type="InterPro" id="IPR001579">
    <property type="entry name" value="Glyco_hydro_18_chit_AS"/>
</dbReference>
<dbReference type="PROSITE" id="PS51910">
    <property type="entry name" value="GH18_2"/>
    <property type="match status" value="1"/>
</dbReference>
<accession>A0A7L2BYS3</accession>